<proteinExistence type="predicted"/>
<feature type="transmembrane region" description="Helical" evidence="5">
    <location>
        <begin position="76"/>
        <end position="102"/>
    </location>
</feature>
<dbReference type="EMBL" id="PJRP01000012">
    <property type="protein sequence ID" value="PLP98384.1"/>
    <property type="molecule type" value="Genomic_DNA"/>
</dbReference>
<keyword evidence="2 5" id="KW-0812">Transmembrane</keyword>
<feature type="domain" description="Mechanosensitive ion channel MscS" evidence="6">
    <location>
        <begin position="94"/>
        <end position="165"/>
    </location>
</feature>
<organism evidence="7 8">
    <name type="scientific">Cupriavidus pauculus</name>
    <dbReference type="NCBI Taxonomy" id="82633"/>
    <lineage>
        <taxon>Bacteria</taxon>
        <taxon>Pseudomonadati</taxon>
        <taxon>Pseudomonadota</taxon>
        <taxon>Betaproteobacteria</taxon>
        <taxon>Burkholderiales</taxon>
        <taxon>Burkholderiaceae</taxon>
        <taxon>Cupriavidus</taxon>
    </lineage>
</organism>
<dbReference type="AlphaFoldDB" id="A0A2N5C846"/>
<dbReference type="STRING" id="82633.GCA_000974605_05602"/>
<dbReference type="InterPro" id="IPR010920">
    <property type="entry name" value="LSM_dom_sf"/>
</dbReference>
<dbReference type="Pfam" id="PF00924">
    <property type="entry name" value="MS_channel_2nd"/>
    <property type="match status" value="1"/>
</dbReference>
<evidence type="ECO:0000256" key="4">
    <source>
        <dbReference type="ARBA" id="ARBA00023136"/>
    </source>
</evidence>
<feature type="transmembrane region" description="Helical" evidence="5">
    <location>
        <begin position="12"/>
        <end position="30"/>
    </location>
</feature>
<dbReference type="GO" id="GO:0008381">
    <property type="term" value="F:mechanosensitive monoatomic ion channel activity"/>
    <property type="evidence" value="ECO:0007669"/>
    <property type="project" value="UniProtKB-ARBA"/>
</dbReference>
<protein>
    <submittedName>
        <fullName evidence="7">Mechanosensitive ion channel family protein</fullName>
    </submittedName>
</protein>
<name>A0A2N5C846_9BURK</name>
<comment type="subcellular location">
    <subcellularLocation>
        <location evidence="1">Membrane</location>
    </subcellularLocation>
</comment>
<evidence type="ECO:0000256" key="1">
    <source>
        <dbReference type="ARBA" id="ARBA00004370"/>
    </source>
</evidence>
<dbReference type="Gene3D" id="2.30.30.60">
    <property type="match status" value="1"/>
</dbReference>
<evidence type="ECO:0000256" key="5">
    <source>
        <dbReference type="SAM" id="Phobius"/>
    </source>
</evidence>
<dbReference type="SUPFAM" id="SSF50182">
    <property type="entry name" value="Sm-like ribonucleoproteins"/>
    <property type="match status" value="1"/>
</dbReference>
<evidence type="ECO:0000256" key="2">
    <source>
        <dbReference type="ARBA" id="ARBA00022692"/>
    </source>
</evidence>
<dbReference type="PANTHER" id="PTHR30566">
    <property type="entry name" value="YNAI-RELATED MECHANOSENSITIVE ION CHANNEL"/>
    <property type="match status" value="1"/>
</dbReference>
<evidence type="ECO:0000256" key="3">
    <source>
        <dbReference type="ARBA" id="ARBA00022989"/>
    </source>
</evidence>
<evidence type="ECO:0000313" key="8">
    <source>
        <dbReference type="Proteomes" id="UP000234341"/>
    </source>
</evidence>
<evidence type="ECO:0000259" key="6">
    <source>
        <dbReference type="Pfam" id="PF00924"/>
    </source>
</evidence>
<gene>
    <name evidence="7" type="ORF">CYJ10_23130</name>
</gene>
<dbReference type="PANTHER" id="PTHR30566:SF27">
    <property type="entry name" value="MECHANOSENSITIVE ION CHANNEL PROTEIN"/>
    <property type="match status" value="1"/>
</dbReference>
<dbReference type="InterPro" id="IPR006685">
    <property type="entry name" value="MscS_channel_2nd"/>
</dbReference>
<accession>A0A2N5C846</accession>
<reference evidence="7 8" key="1">
    <citation type="submission" date="2017-12" db="EMBL/GenBank/DDBJ databases">
        <title>Genome sequence of the active heterotrophic nitrifier-denitrifier, Cupriavidus pauculus UM1.</title>
        <authorList>
            <person name="Putonti C."/>
            <person name="Castignetti D."/>
        </authorList>
    </citation>
    <scope>NUCLEOTIDE SEQUENCE [LARGE SCALE GENOMIC DNA]</scope>
    <source>
        <strain evidence="7 8">UM1</strain>
    </source>
</reference>
<dbReference type="OrthoDB" id="9775421at2"/>
<sequence length="288" mass="31471">MHFNANDSILVNIIASVVVILAGTLVVKLINRFFSGRLQADNRGSYRAWTVASRNLVAAVVFLLLLGIWVSELKSVAISLAAFAAALLLVGKELVMCFLGAFMRMITRPFQLGDLVEIGPFGGEVIDMDVMSTTLVEVAAARQYTGFTVQVPNSMLLTTAVRNHSQAGAYTLDMVRIPLAVGDDPEVVEALLMQVARRACEGFMEEAGRTLRRYGDMRFVDLSQFEPRVIFEPYDVTRFDAVVRFPVPVSARLAVAQQIVRGYYRERAKVQPAAAGATPAADTPAVQP</sequence>
<evidence type="ECO:0000313" key="7">
    <source>
        <dbReference type="EMBL" id="PLP98384.1"/>
    </source>
</evidence>
<keyword evidence="3 5" id="KW-1133">Transmembrane helix</keyword>
<keyword evidence="4 5" id="KW-0472">Membrane</keyword>
<dbReference type="InterPro" id="IPR023408">
    <property type="entry name" value="MscS_beta-dom_sf"/>
</dbReference>
<dbReference type="Proteomes" id="UP000234341">
    <property type="component" value="Unassembled WGS sequence"/>
</dbReference>
<dbReference type="GO" id="GO:0016020">
    <property type="term" value="C:membrane"/>
    <property type="evidence" value="ECO:0007669"/>
    <property type="project" value="UniProtKB-SubCell"/>
</dbReference>
<dbReference type="RefSeq" id="WP_101683772.1">
    <property type="nucleotide sequence ID" value="NZ_PJRP01000012.1"/>
</dbReference>
<comment type="caution">
    <text evidence="7">The sequence shown here is derived from an EMBL/GenBank/DDBJ whole genome shotgun (WGS) entry which is preliminary data.</text>
</comment>
<feature type="transmembrane region" description="Helical" evidence="5">
    <location>
        <begin position="51"/>
        <end position="70"/>
    </location>
</feature>